<dbReference type="EMBL" id="CP047363">
    <property type="protein sequence ID" value="QIH78307.1"/>
    <property type="molecule type" value="Genomic_DNA"/>
</dbReference>
<gene>
    <name evidence="2" type="ORF">GTN30_06445</name>
    <name evidence="1" type="ORF">MCCS_14050</name>
</gene>
<keyword evidence="3" id="KW-1185">Reference proteome</keyword>
<dbReference type="InterPro" id="IPR005564">
    <property type="entry name" value="Major_capsid_GpE"/>
</dbReference>
<protein>
    <submittedName>
        <fullName evidence="1 2">Major capsid protein E</fullName>
    </submittedName>
</protein>
<evidence type="ECO:0000313" key="2">
    <source>
        <dbReference type="EMBL" id="QIH78307.1"/>
    </source>
</evidence>
<evidence type="ECO:0000313" key="3">
    <source>
        <dbReference type="Proteomes" id="UP000194154"/>
    </source>
</evidence>
<dbReference type="Gene3D" id="3.90.1690.10">
    <property type="entry name" value="phage-related protein like domain"/>
    <property type="match status" value="1"/>
</dbReference>
<dbReference type="InterPro" id="IPR053738">
    <property type="entry name" value="Lambda_capsid_assembly"/>
</dbReference>
<dbReference type="Proteomes" id="UP000194154">
    <property type="component" value="Chromosome"/>
</dbReference>
<sequence length="334" mass="37508">MVLEIKEFEQPALQAFIAEAPITKEHRLAKCYPVEQVDEISSVYDLVTNQKIVAGSIVGFNAGTPVRTKGEAKQAVAKLTKIAHAYHLDEEDMFKFRNPRNEEERQRIIDRTLLNTAELSEGIEDTKELIRAELTYRGRFNYEDKRDNVKIQFELERPDGNDMTSTTKWSDTANSTPLSDIEAAIAQYKLTNGNKEPDYIVMTEATYALFKRSKQVKDELYRDGLQPRIIKDGEIADLFESNGYPTLELEKGFTTLENADGTTYDVAHLEDNKFVLHAAIMGATLSGPAAENNFAKGKFAYRVISQDPIGEKTIVGEVTLPVSKNFNGNVIVTV</sequence>
<dbReference type="KEGG" id="mcak:MCCS_14050"/>
<dbReference type="OrthoDB" id="57984at2"/>
<accession>A0A1W7AC92</accession>
<reference evidence="2" key="3">
    <citation type="journal article" date="2020" name="Antimicrob. Agents Chemother.">
        <title>The novel macrolide resistance genes mef(D), msr(F) and msr(H) are present on resistance islands in Macrococcus canis, Macrococcus caseolyticus and Staphylococcus aureus.</title>
        <authorList>
            <person name="Schwendener S."/>
            <person name="Dona V."/>
            <person name="Perreten V."/>
        </authorList>
    </citation>
    <scope>NUCLEOTIDE SEQUENCE</scope>
    <source>
        <strain evidence="2">Epi0076A</strain>
    </source>
</reference>
<reference evidence="1 3" key="1">
    <citation type="journal article" date="2017" name="Int. J. Syst. Evol. Microbiol.">
        <title>Macrococcus canis sp. nov., a skin bacterium associated with infections in dogs.</title>
        <authorList>
            <person name="Gobeli Brawand S."/>
            <person name="Cotting K."/>
            <person name="Gomez-Sanz E."/>
            <person name="Collaud A."/>
            <person name="Thomann A."/>
            <person name="Brodard I."/>
            <person name="Rodriguez-Campos S."/>
            <person name="Strauss C."/>
            <person name="Perreten V."/>
        </authorList>
    </citation>
    <scope>NUCLEOTIDE SEQUENCE [LARGE SCALE GENOMIC DNA]</scope>
    <source>
        <strain evidence="1 3">KM45013</strain>
    </source>
</reference>
<organism evidence="1 3">
    <name type="scientific">Macrococcoides canis</name>
    <dbReference type="NCBI Taxonomy" id="1855823"/>
    <lineage>
        <taxon>Bacteria</taxon>
        <taxon>Bacillati</taxon>
        <taxon>Bacillota</taxon>
        <taxon>Bacilli</taxon>
        <taxon>Bacillales</taxon>
        <taxon>Staphylococcaceae</taxon>
        <taxon>Macrococcoides</taxon>
    </lineage>
</organism>
<dbReference type="Proteomes" id="UP000501122">
    <property type="component" value="Chromosome"/>
</dbReference>
<dbReference type="STRING" id="1855823.MCCS_14050"/>
<evidence type="ECO:0000313" key="1">
    <source>
        <dbReference type="EMBL" id="ARQ07046.1"/>
    </source>
</evidence>
<proteinExistence type="predicted"/>
<dbReference type="EMBL" id="CP021059">
    <property type="protein sequence ID" value="ARQ07046.1"/>
    <property type="molecule type" value="Genomic_DNA"/>
</dbReference>
<reference evidence="1" key="2">
    <citation type="submission" date="2017-04" db="EMBL/GenBank/DDBJ databases">
        <authorList>
            <person name="Afonso C.L."/>
            <person name="Miller P.J."/>
            <person name="Scott M.A."/>
            <person name="Spackman E."/>
            <person name="Goraichik I."/>
            <person name="Dimitrov K.M."/>
            <person name="Suarez D.L."/>
            <person name="Swayne D.E."/>
        </authorList>
    </citation>
    <scope>NUCLEOTIDE SEQUENCE</scope>
    <source>
        <strain evidence="1">KM45013</strain>
    </source>
</reference>
<dbReference type="GeneID" id="35295523"/>
<name>A0A1W7AC92_9STAP</name>
<dbReference type="RefSeq" id="WP_086042675.1">
    <property type="nucleotide sequence ID" value="NZ_CBCRZA010000002.1"/>
</dbReference>
<dbReference type="AlphaFoldDB" id="A0A1W7AC92"/>
<dbReference type="Pfam" id="PF03864">
    <property type="entry name" value="Phage_cap_E"/>
    <property type="match status" value="1"/>
</dbReference>